<feature type="region of interest" description="Disordered" evidence="1">
    <location>
        <begin position="1"/>
        <end position="25"/>
    </location>
</feature>
<keyword evidence="2" id="KW-0812">Transmembrane</keyword>
<evidence type="ECO:0000256" key="2">
    <source>
        <dbReference type="SAM" id="Phobius"/>
    </source>
</evidence>
<feature type="transmembrane region" description="Helical" evidence="2">
    <location>
        <begin position="98"/>
        <end position="121"/>
    </location>
</feature>
<feature type="transmembrane region" description="Helical" evidence="2">
    <location>
        <begin position="58"/>
        <end position="77"/>
    </location>
</feature>
<dbReference type="AlphaFoldDB" id="A0A7W7PX96"/>
<keyword evidence="2" id="KW-0472">Membrane</keyword>
<keyword evidence="2" id="KW-1133">Transmembrane helix</keyword>
<evidence type="ECO:0000256" key="1">
    <source>
        <dbReference type="SAM" id="MobiDB-lite"/>
    </source>
</evidence>
<dbReference type="Proteomes" id="UP000579523">
    <property type="component" value="Unassembled WGS sequence"/>
</dbReference>
<accession>A0A7W7PX96</accession>
<protein>
    <submittedName>
        <fullName evidence="3">Uncharacterized protein</fullName>
    </submittedName>
</protein>
<gene>
    <name evidence="3" type="ORF">FHS37_007003</name>
</gene>
<keyword evidence="4" id="KW-1185">Reference proteome</keyword>
<organism evidence="3 4">
    <name type="scientific">Streptomyces griseomycini</name>
    <dbReference type="NCBI Taxonomy" id="66895"/>
    <lineage>
        <taxon>Bacteria</taxon>
        <taxon>Bacillati</taxon>
        <taxon>Actinomycetota</taxon>
        <taxon>Actinomycetes</taxon>
        <taxon>Kitasatosporales</taxon>
        <taxon>Streptomycetaceae</taxon>
        <taxon>Streptomyces</taxon>
    </lineage>
</organism>
<comment type="caution">
    <text evidence="3">The sequence shown here is derived from an EMBL/GenBank/DDBJ whole genome shotgun (WGS) entry which is preliminary data.</text>
</comment>
<evidence type="ECO:0000313" key="3">
    <source>
        <dbReference type="EMBL" id="MBB4902906.1"/>
    </source>
</evidence>
<evidence type="ECO:0000313" key="4">
    <source>
        <dbReference type="Proteomes" id="UP000579523"/>
    </source>
</evidence>
<sequence>MSARSSPPRSASSRSPAAGRARWPPRAETLVGQLETAADAGVATQVKEVYGDARHTTALWGGLFALTALIVGVAVLARPAFGAPGRPRTPWIKPVARAGVSPGVIGLLPAVLTYTDVLLGLPATG</sequence>
<name>A0A7W7PX96_9ACTN</name>
<dbReference type="EMBL" id="JACHJI010000020">
    <property type="protein sequence ID" value="MBB4902906.1"/>
    <property type="molecule type" value="Genomic_DNA"/>
</dbReference>
<reference evidence="3 4" key="1">
    <citation type="submission" date="2020-08" db="EMBL/GenBank/DDBJ databases">
        <title>Genomic Encyclopedia of Type Strains, Phase III (KMG-III): the genomes of soil and plant-associated and newly described type strains.</title>
        <authorList>
            <person name="Whitman W."/>
        </authorList>
    </citation>
    <scope>NUCLEOTIDE SEQUENCE [LARGE SCALE GENOMIC DNA]</scope>
    <source>
        <strain evidence="3 4">CECT 3273</strain>
    </source>
</reference>
<proteinExistence type="predicted"/>